<accession>A0ABY8A4H1</accession>
<dbReference type="Proteomes" id="UP001218629">
    <property type="component" value="Chromosome"/>
</dbReference>
<dbReference type="InterPro" id="IPR016039">
    <property type="entry name" value="Thiolase-like"/>
</dbReference>
<evidence type="ECO:0000256" key="1">
    <source>
        <dbReference type="ARBA" id="ARBA00007061"/>
    </source>
</evidence>
<evidence type="ECO:0000313" key="6">
    <source>
        <dbReference type="Proteomes" id="UP001218629"/>
    </source>
</evidence>
<evidence type="ECO:0000259" key="4">
    <source>
        <dbReference type="Pfam" id="PF08540"/>
    </source>
</evidence>
<evidence type="ECO:0000256" key="2">
    <source>
        <dbReference type="ARBA" id="ARBA00022679"/>
    </source>
</evidence>
<dbReference type="Pfam" id="PF01154">
    <property type="entry name" value="HMG_CoA_synt_N"/>
    <property type="match status" value="1"/>
</dbReference>
<comment type="similarity">
    <text evidence="1">Belongs to the thiolase-like superfamily. HMG-CoA synthase family.</text>
</comment>
<dbReference type="SUPFAM" id="SSF53901">
    <property type="entry name" value="Thiolase-like"/>
    <property type="match status" value="2"/>
</dbReference>
<dbReference type="CDD" id="cd00827">
    <property type="entry name" value="init_cond_enzymes"/>
    <property type="match status" value="1"/>
</dbReference>
<dbReference type="EMBL" id="CP095749">
    <property type="protein sequence ID" value="WEB39589.1"/>
    <property type="molecule type" value="Genomic_DNA"/>
</dbReference>
<name>A0ABY8A4H1_9ACTN</name>
<evidence type="ECO:0000313" key="5">
    <source>
        <dbReference type="EMBL" id="WEB39589.1"/>
    </source>
</evidence>
<organism evidence="5 6">
    <name type="scientific">Streptomyces yunnanensis</name>
    <dbReference type="NCBI Taxonomy" id="156453"/>
    <lineage>
        <taxon>Bacteria</taxon>
        <taxon>Bacillati</taxon>
        <taxon>Actinomycetota</taxon>
        <taxon>Actinomycetes</taxon>
        <taxon>Kitasatosporales</taxon>
        <taxon>Streptomycetaceae</taxon>
        <taxon>Streptomyces</taxon>
    </lineage>
</organism>
<dbReference type="InterPro" id="IPR013528">
    <property type="entry name" value="HMG_CoA_synth_N"/>
</dbReference>
<feature type="domain" description="Hydroxymethylglutaryl-coenzyme A synthase C-terminal" evidence="4">
    <location>
        <begin position="156"/>
        <end position="235"/>
    </location>
</feature>
<gene>
    <name evidence="5" type="ORF">MOV08_10110</name>
</gene>
<dbReference type="PANTHER" id="PTHR43323:SF2">
    <property type="entry name" value="HYDROXYMETHYLGLUTARYL-COA SYNTHASE"/>
    <property type="match status" value="1"/>
</dbReference>
<sequence>MAELLSARGLDTSRVANLMMHRRSVSLPCEDVVTYAVNAAQPVIAALSPEQRERVELVLVATESGIDFSKAVSSWVHDLLGLSRRCRVLEVKQACYAGTGALQLAAAVVAASPVEGARALVVTTDVPVAKIGTYHEPAQAPGGIAVLVSDQPDVAVLDHGANGFHSFHVMDAYRPAPDLDIVDTDLSLMTYLECLQGAFADYARKVDGADFVTTFDLLAMHTPFPGMVKGAHRMLLRRLGKADSLNVEADFATRAEPSIRYARQVGNPYSGSVLLALISAITHAPIDSARRIGVFSYGSGCGSEFYSMVVTPQARPRVSAMGIDDALSARQQVDPARYDALRSAHLTFGTRTATIDLAPCEELLKGRSAPMLLFTGVTDYHRRYEWWGGHDA</sequence>
<evidence type="ECO:0000259" key="3">
    <source>
        <dbReference type="Pfam" id="PF01154"/>
    </source>
</evidence>
<reference evidence="5 6" key="1">
    <citation type="submission" date="2022-03" db="EMBL/GenBank/DDBJ databases">
        <title>Streptomyces yunnanensis P86,complete genome.</title>
        <authorList>
            <person name="Chen S."/>
            <person name="Zhang Q."/>
        </authorList>
    </citation>
    <scope>NUCLEOTIDE SEQUENCE [LARGE SCALE GENOMIC DNA]</scope>
    <source>
        <strain evidence="5 6">P86</strain>
    </source>
</reference>
<feature type="domain" description="Hydroxymethylglutaryl-coenzyme A synthase C-terminal" evidence="4">
    <location>
        <begin position="246"/>
        <end position="340"/>
    </location>
</feature>
<protein>
    <submittedName>
        <fullName evidence="5">3-hydroxy-3-methylglutaryl-ACP synthase</fullName>
    </submittedName>
</protein>
<dbReference type="Gene3D" id="3.40.47.10">
    <property type="match status" value="2"/>
</dbReference>
<feature type="domain" description="Hydroxymethylglutaryl-coenzyme A synthase N-terminal" evidence="3">
    <location>
        <begin position="52"/>
        <end position="149"/>
    </location>
</feature>
<proteinExistence type="inferred from homology"/>
<keyword evidence="2" id="KW-0808">Transferase</keyword>
<dbReference type="PANTHER" id="PTHR43323">
    <property type="entry name" value="3-HYDROXY-3-METHYLGLUTARYL COENZYME A SYNTHASE"/>
    <property type="match status" value="1"/>
</dbReference>
<dbReference type="InterPro" id="IPR013746">
    <property type="entry name" value="HMG_CoA_synt_C_dom"/>
</dbReference>
<dbReference type="Pfam" id="PF08540">
    <property type="entry name" value="HMG_CoA_synt_C"/>
    <property type="match status" value="2"/>
</dbReference>
<keyword evidence="6" id="KW-1185">Reference proteome</keyword>